<dbReference type="WBParaSite" id="L893_g7065.t1">
    <property type="protein sequence ID" value="L893_g7065.t1"/>
    <property type="gene ID" value="L893_g7065"/>
</dbReference>
<protein>
    <submittedName>
        <fullName evidence="3">BMERB domain-containing protein</fullName>
    </submittedName>
</protein>
<evidence type="ECO:0000256" key="1">
    <source>
        <dbReference type="SAM" id="Coils"/>
    </source>
</evidence>
<evidence type="ECO:0000313" key="2">
    <source>
        <dbReference type="Proteomes" id="UP000095287"/>
    </source>
</evidence>
<keyword evidence="1" id="KW-0175">Coiled coil</keyword>
<keyword evidence="2" id="KW-1185">Reference proteome</keyword>
<organism evidence="2 3">
    <name type="scientific">Steinernema glaseri</name>
    <dbReference type="NCBI Taxonomy" id="37863"/>
    <lineage>
        <taxon>Eukaryota</taxon>
        <taxon>Metazoa</taxon>
        <taxon>Ecdysozoa</taxon>
        <taxon>Nematoda</taxon>
        <taxon>Chromadorea</taxon>
        <taxon>Rhabditida</taxon>
        <taxon>Tylenchina</taxon>
        <taxon>Panagrolaimomorpha</taxon>
        <taxon>Strongyloidoidea</taxon>
        <taxon>Steinernematidae</taxon>
        <taxon>Steinernema</taxon>
    </lineage>
</organism>
<name>A0A1I8ALV7_9BILA</name>
<evidence type="ECO:0000313" key="3">
    <source>
        <dbReference type="WBParaSite" id="L893_g7065.t1"/>
    </source>
</evidence>
<feature type="coiled-coil region" evidence="1">
    <location>
        <begin position="70"/>
        <end position="123"/>
    </location>
</feature>
<proteinExistence type="predicted"/>
<dbReference type="Proteomes" id="UP000095287">
    <property type="component" value="Unplaced"/>
</dbReference>
<dbReference type="AlphaFoldDB" id="A0A1I8ALV7"/>
<reference evidence="3" key="1">
    <citation type="submission" date="2016-11" db="UniProtKB">
        <authorList>
            <consortium name="WormBaseParasite"/>
        </authorList>
    </citation>
    <scope>IDENTIFICATION</scope>
</reference>
<sequence length="143" mass="16806">MVDNLSTLLFPDSGLNKGLNKPHEKIMCDQFAENRHMEPETAHSSQPHLEKTASEKRLFDLMKSVKDEKMRAALEEILDVEQELKQEIEQNMDCEVLDDAVTEEQVEEKKKECERIIHKIEDAFLKFDMATRERLDRPIRRPL</sequence>
<accession>A0A1I8ALV7</accession>